<name>A0ABT6DJT1_9BACT</name>
<dbReference type="PROSITE" id="PS51257">
    <property type="entry name" value="PROKAR_LIPOPROTEIN"/>
    <property type="match status" value="1"/>
</dbReference>
<comment type="caution">
    <text evidence="3">The sequence shown here is derived from an EMBL/GenBank/DDBJ whole genome shotgun (WGS) entry which is preliminary data.</text>
</comment>
<feature type="transmembrane region" description="Helical" evidence="1">
    <location>
        <begin position="348"/>
        <end position="367"/>
    </location>
</feature>
<gene>
    <name evidence="3" type="ORF">NWE73_12065</name>
</gene>
<evidence type="ECO:0000256" key="2">
    <source>
        <dbReference type="SAM" id="SignalP"/>
    </source>
</evidence>
<reference evidence="3" key="1">
    <citation type="submission" date="2022-08" db="EMBL/GenBank/DDBJ databases">
        <title>Novel Bdellovibrio Species Isolated from Svalbard: Designation Bdellovibrio svalbardensis.</title>
        <authorList>
            <person name="Mitchell R.J."/>
            <person name="Choi S.Y."/>
        </authorList>
    </citation>
    <scope>NUCLEOTIDE SEQUENCE</scope>
    <source>
        <strain evidence="3">PAP01</strain>
    </source>
</reference>
<accession>A0ABT6DJT1</accession>
<keyword evidence="2" id="KW-0732">Signal</keyword>
<evidence type="ECO:0008006" key="5">
    <source>
        <dbReference type="Google" id="ProtNLM"/>
    </source>
</evidence>
<proteinExistence type="predicted"/>
<keyword evidence="1" id="KW-1133">Transmembrane helix</keyword>
<keyword evidence="1" id="KW-0472">Membrane</keyword>
<sequence length="373" mass="42205">MNSRWFPLILLLNFLFASGGCATSKSSKNEEVRISEMEIQEELQRFATQFLERTNQAMIPIMLSNDPIAKNIAMHQVLRLSSSALEIATGPRAEMNLLDMMAFVRLNQDALRDHWVPKVYKASGENLLTAFADSERDITAIANERLTPEQRSTFDRLLQSWREENPNFVMVEGVRLTDFAKHAGIIERNRSEQIDGLISGIKGAVSTADQAILLANRAIFLGQRMPFLLRLQARIGVQEILTDSMKQFSSVGEITDKSNEFTQNLSDVLTQLNEAMRQAGPLLKEYRQNFPYDPNSTLGEKLTTANQTVVELRKLVSDLSSLSTSEVQKGTREIRQQMNELIWDAAKALALIGSLLIGLWWLGYYLVKRKRAH</sequence>
<feature type="chain" id="PRO_5045764766" description="Chemotaxis protein" evidence="2">
    <location>
        <begin position="23"/>
        <end position="373"/>
    </location>
</feature>
<dbReference type="EMBL" id="JANRMI010000003">
    <property type="protein sequence ID" value="MDG0817107.1"/>
    <property type="molecule type" value="Genomic_DNA"/>
</dbReference>
<evidence type="ECO:0000256" key="1">
    <source>
        <dbReference type="SAM" id="Phobius"/>
    </source>
</evidence>
<dbReference type="Proteomes" id="UP001152321">
    <property type="component" value="Unassembled WGS sequence"/>
</dbReference>
<protein>
    <recommendedName>
        <fullName evidence="5">Chemotaxis protein</fullName>
    </recommendedName>
</protein>
<dbReference type="RefSeq" id="WP_277578583.1">
    <property type="nucleotide sequence ID" value="NZ_JANRMI010000003.1"/>
</dbReference>
<feature type="signal peptide" evidence="2">
    <location>
        <begin position="1"/>
        <end position="22"/>
    </location>
</feature>
<keyword evidence="4" id="KW-1185">Reference proteome</keyword>
<evidence type="ECO:0000313" key="4">
    <source>
        <dbReference type="Proteomes" id="UP001152321"/>
    </source>
</evidence>
<evidence type="ECO:0000313" key="3">
    <source>
        <dbReference type="EMBL" id="MDG0817107.1"/>
    </source>
</evidence>
<organism evidence="3 4">
    <name type="scientific">Bdellovibrio svalbardensis</name>
    <dbReference type="NCBI Taxonomy" id="2972972"/>
    <lineage>
        <taxon>Bacteria</taxon>
        <taxon>Pseudomonadati</taxon>
        <taxon>Bdellovibrionota</taxon>
        <taxon>Bdellovibrionia</taxon>
        <taxon>Bdellovibrionales</taxon>
        <taxon>Pseudobdellovibrionaceae</taxon>
        <taxon>Bdellovibrio</taxon>
    </lineage>
</organism>
<keyword evidence="1" id="KW-0812">Transmembrane</keyword>